<keyword evidence="2" id="KW-1185">Reference proteome</keyword>
<protein>
    <submittedName>
        <fullName evidence="1">Uncharacterized protein</fullName>
    </submittedName>
</protein>
<geneLocation type="plasmid" evidence="2">
    <name>Plasmid1 dna</name>
</geneLocation>
<gene>
    <name evidence="1" type="ORF">NIES267_71630</name>
</gene>
<dbReference type="EMBL" id="AP018228">
    <property type="protein sequence ID" value="BAY87639.1"/>
    <property type="molecule type" value="Genomic_DNA"/>
</dbReference>
<accession>A0A1Z4M2C5</accession>
<evidence type="ECO:0000313" key="2">
    <source>
        <dbReference type="Proteomes" id="UP000218418"/>
    </source>
</evidence>
<dbReference type="AlphaFoldDB" id="A0A1Z4M2C5"/>
<sequence>MDTQKSASTLDMIASIRTQINDLAGRPDVLAMISAGGFHPDLRLGDAIQALDELSAAMQEYESMQHLSVIAGNIPKRLFRCECSKKWAGERTTSTAP</sequence>
<keyword evidence="1" id="KW-0614">Plasmid</keyword>
<evidence type="ECO:0000313" key="1">
    <source>
        <dbReference type="EMBL" id="BAY87639.1"/>
    </source>
</evidence>
<proteinExistence type="predicted"/>
<name>A0A1Z4M2C5_9CYAN</name>
<organism evidence="1 2">
    <name type="scientific">Calothrix parasitica NIES-267</name>
    <dbReference type="NCBI Taxonomy" id="1973488"/>
    <lineage>
        <taxon>Bacteria</taxon>
        <taxon>Bacillati</taxon>
        <taxon>Cyanobacteriota</taxon>
        <taxon>Cyanophyceae</taxon>
        <taxon>Nostocales</taxon>
        <taxon>Calotrichaceae</taxon>
        <taxon>Calothrix</taxon>
    </lineage>
</organism>
<dbReference type="Proteomes" id="UP000218418">
    <property type="component" value="Plasmid plasmid1"/>
</dbReference>
<reference evidence="1 2" key="1">
    <citation type="submission" date="2017-06" db="EMBL/GenBank/DDBJ databases">
        <title>Genome sequencing of cyanobaciteial culture collection at National Institute for Environmental Studies (NIES).</title>
        <authorList>
            <person name="Hirose Y."/>
            <person name="Shimura Y."/>
            <person name="Fujisawa T."/>
            <person name="Nakamura Y."/>
            <person name="Kawachi M."/>
        </authorList>
    </citation>
    <scope>NUCLEOTIDE SEQUENCE [LARGE SCALE GENOMIC DNA]</scope>
    <source>
        <strain evidence="1 2">NIES-267</strain>
        <plasmid evidence="2">Plasmid1 dna</plasmid>
    </source>
</reference>